<feature type="transmembrane region" description="Helical" evidence="1">
    <location>
        <begin position="208"/>
        <end position="239"/>
    </location>
</feature>
<feature type="transmembrane region" description="Helical" evidence="1">
    <location>
        <begin position="348"/>
        <end position="368"/>
    </location>
</feature>
<feature type="transmembrane region" description="Helical" evidence="1">
    <location>
        <begin position="20"/>
        <end position="40"/>
    </location>
</feature>
<dbReference type="PANTHER" id="PTHR37422">
    <property type="entry name" value="TEICHURONIC ACID BIOSYNTHESIS PROTEIN TUAE"/>
    <property type="match status" value="1"/>
</dbReference>
<keyword evidence="1" id="KW-0472">Membrane</keyword>
<reference evidence="2 3" key="1">
    <citation type="submission" date="2024-04" db="EMBL/GenBank/DDBJ databases">
        <title>Draft genome sequence of Sessilibacter corallicola NBRC 116591.</title>
        <authorList>
            <person name="Miyakawa T."/>
            <person name="Kusuya Y."/>
            <person name="Miura T."/>
        </authorList>
    </citation>
    <scope>NUCLEOTIDE SEQUENCE [LARGE SCALE GENOMIC DNA]</scope>
    <source>
        <strain evidence="2 3">KU-00831-HH</strain>
    </source>
</reference>
<evidence type="ECO:0000313" key="2">
    <source>
        <dbReference type="EMBL" id="GAA6167414.1"/>
    </source>
</evidence>
<evidence type="ECO:0000256" key="1">
    <source>
        <dbReference type="SAM" id="Phobius"/>
    </source>
</evidence>
<feature type="transmembrane region" description="Helical" evidence="1">
    <location>
        <begin position="134"/>
        <end position="158"/>
    </location>
</feature>
<keyword evidence="3" id="KW-1185">Reference proteome</keyword>
<sequence>MSVASFYQSKSFKNHWIDFWFGALLLGFYCITVGFLVFPSNSGIQSSYYSLVVIPMFALLPVIRPSKVNLKLLFIFLSAPVYLAISSFWADPNIATAYREPVFFFKLVLLLLLLFLAVRMLLDRNPEFPITWVYVMAFVGGVSAVASLADYVITHHSVLPNKFPRFKGVIWGGDTNRVAAFYTAAFLANLFVFFNASKMYKWLAAVSVVPLVACVLLAQSKVPLAVILCSVLVVAFSALKKGNKLWMLITVTALSAIGLWLVFGTNTFSRHYSFFIRGEIWSVALEELGSQWFFGAGLNYRVSLVADGTTFGQAHSFIIDAMRFGGIVVVCLLISQLITGLLNAYRHIANPIVMFLLVWWLSGMGTALVEAQQPLIRPSYVWFLYWIPLIMIIQVCDTKQSVCTTTD</sequence>
<feature type="transmembrane region" description="Helical" evidence="1">
    <location>
        <begin position="70"/>
        <end position="90"/>
    </location>
</feature>
<keyword evidence="1" id="KW-1133">Transmembrane helix</keyword>
<proteinExistence type="predicted"/>
<comment type="caution">
    <text evidence="2">The sequence shown here is derived from an EMBL/GenBank/DDBJ whole genome shotgun (WGS) entry which is preliminary data.</text>
</comment>
<dbReference type="InterPro" id="IPR051533">
    <property type="entry name" value="WaaL-like"/>
</dbReference>
<evidence type="ECO:0000313" key="3">
    <source>
        <dbReference type="Proteomes" id="UP001465153"/>
    </source>
</evidence>
<feature type="transmembrane region" description="Helical" evidence="1">
    <location>
        <begin position="245"/>
        <end position="263"/>
    </location>
</feature>
<dbReference type="PANTHER" id="PTHR37422:SF13">
    <property type="entry name" value="LIPOPOLYSACCHARIDE BIOSYNTHESIS PROTEIN PA4999-RELATED"/>
    <property type="match status" value="1"/>
</dbReference>
<gene>
    <name evidence="2" type="ORF">NBRC116591_12240</name>
</gene>
<feature type="transmembrane region" description="Helical" evidence="1">
    <location>
        <begin position="178"/>
        <end position="196"/>
    </location>
</feature>
<accession>A0ABQ0A6Z6</accession>
<feature type="transmembrane region" description="Helical" evidence="1">
    <location>
        <begin position="380"/>
        <end position="395"/>
    </location>
</feature>
<feature type="transmembrane region" description="Helical" evidence="1">
    <location>
        <begin position="102"/>
        <end position="122"/>
    </location>
</feature>
<dbReference type="Proteomes" id="UP001465153">
    <property type="component" value="Unassembled WGS sequence"/>
</dbReference>
<dbReference type="EMBL" id="BAABWN010000003">
    <property type="protein sequence ID" value="GAA6167414.1"/>
    <property type="molecule type" value="Genomic_DNA"/>
</dbReference>
<keyword evidence="1" id="KW-0812">Transmembrane</keyword>
<feature type="transmembrane region" description="Helical" evidence="1">
    <location>
        <begin position="46"/>
        <end position="63"/>
    </location>
</feature>
<name>A0ABQ0A6Z6_9GAMM</name>
<evidence type="ECO:0008006" key="4">
    <source>
        <dbReference type="Google" id="ProtNLM"/>
    </source>
</evidence>
<protein>
    <recommendedName>
        <fullName evidence="4">O-antigen ligase family protein</fullName>
    </recommendedName>
</protein>
<feature type="transmembrane region" description="Helical" evidence="1">
    <location>
        <begin position="324"/>
        <end position="342"/>
    </location>
</feature>
<organism evidence="2 3">
    <name type="scientific">Sessilibacter corallicola</name>
    <dbReference type="NCBI Taxonomy" id="2904075"/>
    <lineage>
        <taxon>Bacteria</taxon>
        <taxon>Pseudomonadati</taxon>
        <taxon>Pseudomonadota</taxon>
        <taxon>Gammaproteobacteria</taxon>
        <taxon>Cellvibrionales</taxon>
        <taxon>Cellvibrionaceae</taxon>
        <taxon>Sessilibacter</taxon>
    </lineage>
</organism>
<dbReference type="RefSeq" id="WP_353302062.1">
    <property type="nucleotide sequence ID" value="NZ_BAABWN010000003.1"/>
</dbReference>